<name>G7KRE7_MEDTR</name>
<accession>G7KRE7</accession>
<proteinExistence type="predicted"/>
<organism evidence="1 3">
    <name type="scientific">Medicago truncatula</name>
    <name type="common">Barrel medic</name>
    <name type="synonym">Medicago tribuloides</name>
    <dbReference type="NCBI Taxonomy" id="3880"/>
    <lineage>
        <taxon>Eukaryota</taxon>
        <taxon>Viridiplantae</taxon>
        <taxon>Streptophyta</taxon>
        <taxon>Embryophyta</taxon>
        <taxon>Tracheophyta</taxon>
        <taxon>Spermatophyta</taxon>
        <taxon>Magnoliopsida</taxon>
        <taxon>eudicotyledons</taxon>
        <taxon>Gunneridae</taxon>
        <taxon>Pentapetalae</taxon>
        <taxon>rosids</taxon>
        <taxon>fabids</taxon>
        <taxon>Fabales</taxon>
        <taxon>Fabaceae</taxon>
        <taxon>Papilionoideae</taxon>
        <taxon>50 kb inversion clade</taxon>
        <taxon>NPAAA clade</taxon>
        <taxon>Hologalegina</taxon>
        <taxon>IRL clade</taxon>
        <taxon>Trifolieae</taxon>
        <taxon>Medicago</taxon>
    </lineage>
</organism>
<reference evidence="1 3" key="2">
    <citation type="journal article" date="2014" name="BMC Genomics">
        <title>An improved genome release (version Mt4.0) for the model legume Medicago truncatula.</title>
        <authorList>
            <person name="Tang H."/>
            <person name="Krishnakumar V."/>
            <person name="Bidwell S."/>
            <person name="Rosen B."/>
            <person name="Chan A."/>
            <person name="Zhou S."/>
            <person name="Gentzbittel L."/>
            <person name="Childs K.L."/>
            <person name="Yandell M."/>
            <person name="Gundlach H."/>
            <person name="Mayer K.F."/>
            <person name="Schwartz D.C."/>
            <person name="Town C.D."/>
        </authorList>
    </citation>
    <scope>GENOME REANNOTATION</scope>
    <source>
        <strain evidence="2 3">cv. Jemalong A17</strain>
    </source>
</reference>
<dbReference type="AlphaFoldDB" id="G7KRE7"/>
<keyword evidence="3" id="KW-1185">Reference proteome</keyword>
<dbReference type="HOGENOM" id="CLU_2030197_0_0_1"/>
<evidence type="ECO:0000313" key="3">
    <source>
        <dbReference type="Proteomes" id="UP000002051"/>
    </source>
</evidence>
<dbReference type="PaxDb" id="3880-AES79489"/>
<dbReference type="EnsemblPlants" id="AES79489">
    <property type="protein sequence ID" value="AES79489"/>
    <property type="gene ID" value="MTR_7g068020"/>
</dbReference>
<evidence type="ECO:0000313" key="2">
    <source>
        <dbReference type="EnsemblPlants" id="AES79489"/>
    </source>
</evidence>
<dbReference type="EMBL" id="CM001223">
    <property type="protein sequence ID" value="AES79489.1"/>
    <property type="molecule type" value="Genomic_DNA"/>
</dbReference>
<gene>
    <name evidence="1" type="ordered locus">MTR_7g068020</name>
</gene>
<dbReference type="Proteomes" id="UP000002051">
    <property type="component" value="Unassembled WGS sequence"/>
</dbReference>
<reference evidence="2" key="3">
    <citation type="submission" date="2015-04" db="UniProtKB">
        <authorList>
            <consortium name="EnsemblPlants"/>
        </authorList>
    </citation>
    <scope>IDENTIFICATION</scope>
    <source>
        <strain evidence="2">cv. Jemalong A17</strain>
    </source>
</reference>
<sequence length="122" mass="13431">MNTITLVVAKVALIEAVALFIPSIKFISKTSISSAPASHLDTTWYLDFGASHHLTSIQKNLDNGQEQVIMGNGHVTKFAHDDNVLFELHAQKCFIKSQASNQVLLEGAVGLDCLYKFKPFKL</sequence>
<evidence type="ECO:0000313" key="1">
    <source>
        <dbReference type="EMBL" id="AES79489.1"/>
    </source>
</evidence>
<reference evidence="1 3" key="1">
    <citation type="journal article" date="2011" name="Nature">
        <title>The Medicago genome provides insight into the evolution of rhizobial symbioses.</title>
        <authorList>
            <person name="Young N.D."/>
            <person name="Debelle F."/>
            <person name="Oldroyd G.E."/>
            <person name="Geurts R."/>
            <person name="Cannon S.B."/>
            <person name="Udvardi M.K."/>
            <person name="Benedito V.A."/>
            <person name="Mayer K.F."/>
            <person name="Gouzy J."/>
            <person name="Schoof H."/>
            <person name="Van de Peer Y."/>
            <person name="Proost S."/>
            <person name="Cook D.R."/>
            <person name="Meyers B.C."/>
            <person name="Spannagl M."/>
            <person name="Cheung F."/>
            <person name="De Mita S."/>
            <person name="Krishnakumar V."/>
            <person name="Gundlach H."/>
            <person name="Zhou S."/>
            <person name="Mudge J."/>
            <person name="Bharti A.K."/>
            <person name="Murray J.D."/>
            <person name="Naoumkina M.A."/>
            <person name="Rosen B."/>
            <person name="Silverstein K.A."/>
            <person name="Tang H."/>
            <person name="Rombauts S."/>
            <person name="Zhao P.X."/>
            <person name="Zhou P."/>
            <person name="Barbe V."/>
            <person name="Bardou P."/>
            <person name="Bechner M."/>
            <person name="Bellec A."/>
            <person name="Berger A."/>
            <person name="Berges H."/>
            <person name="Bidwell S."/>
            <person name="Bisseling T."/>
            <person name="Choisne N."/>
            <person name="Couloux A."/>
            <person name="Denny R."/>
            <person name="Deshpande S."/>
            <person name="Dai X."/>
            <person name="Doyle J.J."/>
            <person name="Dudez A.M."/>
            <person name="Farmer A.D."/>
            <person name="Fouteau S."/>
            <person name="Franken C."/>
            <person name="Gibelin C."/>
            <person name="Gish J."/>
            <person name="Goldstein S."/>
            <person name="Gonzalez A.J."/>
            <person name="Green P.J."/>
            <person name="Hallab A."/>
            <person name="Hartog M."/>
            <person name="Hua A."/>
            <person name="Humphray S.J."/>
            <person name="Jeong D.H."/>
            <person name="Jing Y."/>
            <person name="Jocker A."/>
            <person name="Kenton S.M."/>
            <person name="Kim D.J."/>
            <person name="Klee K."/>
            <person name="Lai H."/>
            <person name="Lang C."/>
            <person name="Lin S."/>
            <person name="Macmil S.L."/>
            <person name="Magdelenat G."/>
            <person name="Matthews L."/>
            <person name="McCorrison J."/>
            <person name="Monaghan E.L."/>
            <person name="Mun J.H."/>
            <person name="Najar F.Z."/>
            <person name="Nicholson C."/>
            <person name="Noirot C."/>
            <person name="O'Bleness M."/>
            <person name="Paule C.R."/>
            <person name="Poulain J."/>
            <person name="Prion F."/>
            <person name="Qin B."/>
            <person name="Qu C."/>
            <person name="Retzel E.F."/>
            <person name="Riddle C."/>
            <person name="Sallet E."/>
            <person name="Samain S."/>
            <person name="Samson N."/>
            <person name="Sanders I."/>
            <person name="Saurat O."/>
            <person name="Scarpelli C."/>
            <person name="Schiex T."/>
            <person name="Segurens B."/>
            <person name="Severin A.J."/>
            <person name="Sherrier D.J."/>
            <person name="Shi R."/>
            <person name="Sims S."/>
            <person name="Singer S.R."/>
            <person name="Sinharoy S."/>
            <person name="Sterck L."/>
            <person name="Viollet A."/>
            <person name="Wang B.B."/>
            <person name="Wang K."/>
            <person name="Wang M."/>
            <person name="Wang X."/>
            <person name="Warfsmann J."/>
            <person name="Weissenbach J."/>
            <person name="White D.D."/>
            <person name="White J.D."/>
            <person name="Wiley G.B."/>
            <person name="Wincker P."/>
            <person name="Xing Y."/>
            <person name="Yang L."/>
            <person name="Yao Z."/>
            <person name="Ying F."/>
            <person name="Zhai J."/>
            <person name="Zhou L."/>
            <person name="Zuber A."/>
            <person name="Denarie J."/>
            <person name="Dixon R.A."/>
            <person name="May G.D."/>
            <person name="Schwartz D.C."/>
            <person name="Rogers J."/>
            <person name="Quetier F."/>
            <person name="Town C.D."/>
            <person name="Roe B.A."/>
        </authorList>
    </citation>
    <scope>NUCLEOTIDE SEQUENCE [LARGE SCALE GENOMIC DNA]</scope>
    <source>
        <strain evidence="1">A17</strain>
        <strain evidence="2 3">cv. Jemalong A17</strain>
    </source>
</reference>
<protein>
    <submittedName>
        <fullName evidence="1 2">Uncharacterized protein</fullName>
    </submittedName>
</protein>